<keyword evidence="2" id="KW-1185">Reference proteome</keyword>
<dbReference type="EMBL" id="KN554353">
    <property type="protein sequence ID" value="KHJ89342.1"/>
    <property type="molecule type" value="Genomic_DNA"/>
</dbReference>
<gene>
    <name evidence="1" type="ORF">OESDEN_10836</name>
</gene>
<evidence type="ECO:0000313" key="2">
    <source>
        <dbReference type="Proteomes" id="UP000053660"/>
    </source>
</evidence>
<sequence length="241" mass="26241">IVCCVIIQRIPDDCLYVEVAGGSGLIGKVAFADIDGGAEGASGLQIGQTVIGRLRSIHNEKKTFRISLKLTDCVPSDKLLSAASTSRTSVALLLLKSSIEEMCALAQSSKAKLPQPGTVVVATLIQSVDDVLFVAFNGKVTGCVRKENYFGNVKAGDKISCIVIDYVFPRNDAELVMIDMADASKEKKKKKKEEVAVTISPAPHSHPVFILTVSFRRMFLAIAWYWLNEITFVCYQPLKNI</sequence>
<proteinExistence type="predicted"/>
<evidence type="ECO:0008006" key="3">
    <source>
        <dbReference type="Google" id="ProtNLM"/>
    </source>
</evidence>
<evidence type="ECO:0000313" key="1">
    <source>
        <dbReference type="EMBL" id="KHJ89342.1"/>
    </source>
</evidence>
<dbReference type="InterPro" id="IPR012340">
    <property type="entry name" value="NA-bd_OB-fold"/>
</dbReference>
<dbReference type="SUPFAM" id="SSF50249">
    <property type="entry name" value="Nucleic acid-binding proteins"/>
    <property type="match status" value="1"/>
</dbReference>
<organism evidence="1 2">
    <name type="scientific">Oesophagostomum dentatum</name>
    <name type="common">Nodular worm</name>
    <dbReference type="NCBI Taxonomy" id="61180"/>
    <lineage>
        <taxon>Eukaryota</taxon>
        <taxon>Metazoa</taxon>
        <taxon>Ecdysozoa</taxon>
        <taxon>Nematoda</taxon>
        <taxon>Chromadorea</taxon>
        <taxon>Rhabditida</taxon>
        <taxon>Rhabditina</taxon>
        <taxon>Rhabditomorpha</taxon>
        <taxon>Strongyloidea</taxon>
        <taxon>Strongylidae</taxon>
        <taxon>Oesophagostomum</taxon>
    </lineage>
</organism>
<name>A0A0B1T0Q1_OESDE</name>
<feature type="non-terminal residue" evidence="1">
    <location>
        <position position="1"/>
    </location>
</feature>
<dbReference type="OrthoDB" id="412781at2759"/>
<protein>
    <recommendedName>
        <fullName evidence="3">S1 RNA binding domain protein</fullName>
    </recommendedName>
</protein>
<accession>A0A0B1T0Q1</accession>
<dbReference type="Proteomes" id="UP000053660">
    <property type="component" value="Unassembled WGS sequence"/>
</dbReference>
<reference evidence="1 2" key="1">
    <citation type="submission" date="2014-03" db="EMBL/GenBank/DDBJ databases">
        <title>Draft genome of the hookworm Oesophagostomum dentatum.</title>
        <authorList>
            <person name="Mitreva M."/>
        </authorList>
    </citation>
    <scope>NUCLEOTIDE SEQUENCE [LARGE SCALE GENOMIC DNA]</scope>
    <source>
        <strain evidence="1 2">OD-Hann</strain>
    </source>
</reference>
<dbReference type="AlphaFoldDB" id="A0A0B1T0Q1"/>